<protein>
    <submittedName>
        <fullName evidence="1">Uncharacterized protein</fullName>
    </submittedName>
</protein>
<dbReference type="AlphaFoldDB" id="A0A367KY23"/>
<comment type="caution">
    <text evidence="1">The sequence shown here is derived from an EMBL/GenBank/DDBJ whole genome shotgun (WGS) entry which is preliminary data.</text>
</comment>
<name>A0A367KY23_RHIST</name>
<accession>A0A367KY23</accession>
<evidence type="ECO:0000313" key="1">
    <source>
        <dbReference type="EMBL" id="RCI07010.1"/>
    </source>
</evidence>
<dbReference type="Proteomes" id="UP000253551">
    <property type="component" value="Unassembled WGS sequence"/>
</dbReference>
<proteinExistence type="predicted"/>
<organism evidence="1 2">
    <name type="scientific">Rhizopus stolonifer</name>
    <name type="common">Rhizopus nigricans</name>
    <dbReference type="NCBI Taxonomy" id="4846"/>
    <lineage>
        <taxon>Eukaryota</taxon>
        <taxon>Fungi</taxon>
        <taxon>Fungi incertae sedis</taxon>
        <taxon>Mucoromycota</taxon>
        <taxon>Mucoromycotina</taxon>
        <taxon>Mucoromycetes</taxon>
        <taxon>Mucorales</taxon>
        <taxon>Mucorineae</taxon>
        <taxon>Rhizopodaceae</taxon>
        <taxon>Rhizopus</taxon>
    </lineage>
</organism>
<sequence length="312" mass="35975">MTSCVILGHFAYSSPFCMYSTSATLNYFCLEDMNVLIFKNQLNTKAHYLKQLFKTNPHHFLKSNDGRTFVLTRTMIHIARSFNCFHIAELCKLTAEDILARVADPLLKCIEYDPWIMAIPSRYIMSKHSNLELKRLDGNEWFLNSSGSFIPRILAEKQYTVKKSIKEKGHLYPICLHRWLLTDMSDYQLDSSIFQTFKSVEKTKVQQQAIIKTRQHLSKQPLSPPVYCSSNAKRRKGAYLHYKKPRLQERVPVNNATPTTTSDHNLHLLASQATQIRTSSLLQTIDQQPRQPLRLPSIQSMLSPMTNMDSCA</sequence>
<evidence type="ECO:0000313" key="2">
    <source>
        <dbReference type="Proteomes" id="UP000253551"/>
    </source>
</evidence>
<dbReference type="OrthoDB" id="2218707at2759"/>
<dbReference type="EMBL" id="PJQM01000047">
    <property type="protein sequence ID" value="RCI07010.1"/>
    <property type="molecule type" value="Genomic_DNA"/>
</dbReference>
<keyword evidence="2" id="KW-1185">Reference proteome</keyword>
<reference evidence="1 2" key="1">
    <citation type="journal article" date="2018" name="G3 (Bethesda)">
        <title>Phylogenetic and Phylogenomic Definition of Rhizopus Species.</title>
        <authorList>
            <person name="Gryganskyi A.P."/>
            <person name="Golan J."/>
            <person name="Dolatabadi S."/>
            <person name="Mondo S."/>
            <person name="Robb S."/>
            <person name="Idnurm A."/>
            <person name="Muszewska A."/>
            <person name="Steczkiewicz K."/>
            <person name="Masonjones S."/>
            <person name="Liao H.L."/>
            <person name="Gajdeczka M.T."/>
            <person name="Anike F."/>
            <person name="Vuek A."/>
            <person name="Anishchenko I.M."/>
            <person name="Voigt K."/>
            <person name="de Hoog G.S."/>
            <person name="Smith M.E."/>
            <person name="Heitman J."/>
            <person name="Vilgalys R."/>
            <person name="Stajich J.E."/>
        </authorList>
    </citation>
    <scope>NUCLEOTIDE SEQUENCE [LARGE SCALE GENOMIC DNA]</scope>
    <source>
        <strain evidence="1 2">LSU 92-RS-03</strain>
    </source>
</reference>
<gene>
    <name evidence="1" type="ORF">CU098_011753</name>
</gene>